<protein>
    <submittedName>
        <fullName evidence="1">Uncharacterized protein</fullName>
    </submittedName>
</protein>
<gene>
    <name evidence="1" type="ORF">MGN01_38100</name>
</gene>
<reference evidence="1 2" key="1">
    <citation type="submission" date="2019-07" db="EMBL/GenBank/DDBJ databases">
        <title>Whole genome shotgun sequence of Methylobacterium gnaphalii NBRC 107716.</title>
        <authorList>
            <person name="Hosoyama A."/>
            <person name="Uohara A."/>
            <person name="Ohji S."/>
            <person name="Ichikawa N."/>
        </authorList>
    </citation>
    <scope>NUCLEOTIDE SEQUENCE [LARGE SCALE GENOMIC DNA]</scope>
    <source>
        <strain evidence="1 2">NBRC 107716</strain>
    </source>
</reference>
<comment type="caution">
    <text evidence="1">The sequence shown here is derived from an EMBL/GenBank/DDBJ whole genome shotgun (WGS) entry which is preliminary data.</text>
</comment>
<proteinExistence type="predicted"/>
<dbReference type="AlphaFoldDB" id="A0A512JPS8"/>
<organism evidence="1 2">
    <name type="scientific">Methylobacterium gnaphalii</name>
    <dbReference type="NCBI Taxonomy" id="1010610"/>
    <lineage>
        <taxon>Bacteria</taxon>
        <taxon>Pseudomonadati</taxon>
        <taxon>Pseudomonadota</taxon>
        <taxon>Alphaproteobacteria</taxon>
        <taxon>Hyphomicrobiales</taxon>
        <taxon>Methylobacteriaceae</taxon>
        <taxon>Methylobacterium</taxon>
    </lineage>
</organism>
<evidence type="ECO:0000313" key="1">
    <source>
        <dbReference type="EMBL" id="GEP11965.1"/>
    </source>
</evidence>
<sequence>MAAGAASAAAVVAFGEAVSVAAALAFAPVALVAAQRLAHNAARLGWPAAASVTVESELATASNAPGSAAA</sequence>
<evidence type="ECO:0000313" key="2">
    <source>
        <dbReference type="Proteomes" id="UP000321750"/>
    </source>
</evidence>
<accession>A0A512JPS8</accession>
<dbReference type="EMBL" id="BJZV01000026">
    <property type="protein sequence ID" value="GEP11965.1"/>
    <property type="molecule type" value="Genomic_DNA"/>
</dbReference>
<name>A0A512JPS8_9HYPH</name>
<keyword evidence="2" id="KW-1185">Reference proteome</keyword>
<dbReference type="Proteomes" id="UP000321750">
    <property type="component" value="Unassembled WGS sequence"/>
</dbReference>